<reference evidence="2 3" key="1">
    <citation type="submission" date="2019-10" db="EMBL/GenBank/DDBJ databases">
        <title>Epibacterium sp. nov., isolated from seawater.</title>
        <authorList>
            <person name="Zhang X."/>
            <person name="Li N."/>
        </authorList>
    </citation>
    <scope>NUCLEOTIDE SEQUENCE [LARGE SCALE GENOMIC DNA]</scope>
    <source>
        <strain evidence="2 3">SM1969</strain>
    </source>
</reference>
<dbReference type="Pfam" id="PF03476">
    <property type="entry name" value="MOSC_N"/>
    <property type="match status" value="1"/>
</dbReference>
<dbReference type="GO" id="GO:0003824">
    <property type="term" value="F:catalytic activity"/>
    <property type="evidence" value="ECO:0007669"/>
    <property type="project" value="InterPro"/>
</dbReference>
<dbReference type="RefSeq" id="WP_153548401.1">
    <property type="nucleotide sequence ID" value="NZ_WIXK01000006.1"/>
</dbReference>
<dbReference type="Pfam" id="PF03473">
    <property type="entry name" value="MOSC"/>
    <property type="match status" value="1"/>
</dbReference>
<accession>A0A844B024</accession>
<dbReference type="InterPro" id="IPR005302">
    <property type="entry name" value="MoCF_Sase_C"/>
</dbReference>
<proteinExistence type="predicted"/>
<dbReference type="Proteomes" id="UP000436694">
    <property type="component" value="Unassembled WGS sequence"/>
</dbReference>
<dbReference type="GO" id="GO:0030170">
    <property type="term" value="F:pyridoxal phosphate binding"/>
    <property type="evidence" value="ECO:0007669"/>
    <property type="project" value="InterPro"/>
</dbReference>
<organism evidence="2 3">
    <name type="scientific">Tritonibacter aquimaris</name>
    <dbReference type="NCBI Taxonomy" id="2663379"/>
    <lineage>
        <taxon>Bacteria</taxon>
        <taxon>Pseudomonadati</taxon>
        <taxon>Pseudomonadota</taxon>
        <taxon>Alphaproteobacteria</taxon>
        <taxon>Rhodobacterales</taxon>
        <taxon>Paracoccaceae</taxon>
        <taxon>Tritonibacter</taxon>
    </lineage>
</organism>
<sequence length="248" mass="27507">MSHTVTEIWRHTIKAHGREMLEQVEMTAGQALPGDRLWAVAHERSDADGTEWARCSNFTRAASAPQLMAISSRYDDASGLITLSHPSAGDITFDPDGNDAAFLNWVMPLMPEGRAEPARMVRAESRAMTDTPYPSVTLANLASHRAVETAIGTPLSRHRWRSNIWFDLDDAWAEEDWLGREVQIGEAIFAVRERMERCQATAANPDTGVRDAETLKTLKDAFGHRDFSVGAEVIRAGHIRLGDTVKVL</sequence>
<feature type="domain" description="MOSC" evidence="1">
    <location>
        <begin position="110"/>
        <end position="248"/>
    </location>
</feature>
<protein>
    <submittedName>
        <fullName evidence="2">MOSC domain-containing protein</fullName>
    </submittedName>
</protein>
<dbReference type="InterPro" id="IPR011037">
    <property type="entry name" value="Pyrv_Knase-like_insert_dom_sf"/>
</dbReference>
<evidence type="ECO:0000313" key="2">
    <source>
        <dbReference type="EMBL" id="MQY43501.1"/>
    </source>
</evidence>
<dbReference type="EMBL" id="WIXK01000006">
    <property type="protein sequence ID" value="MQY43501.1"/>
    <property type="molecule type" value="Genomic_DNA"/>
</dbReference>
<comment type="caution">
    <text evidence="2">The sequence shown here is derived from an EMBL/GenBank/DDBJ whole genome shotgun (WGS) entry which is preliminary data.</text>
</comment>
<evidence type="ECO:0000313" key="3">
    <source>
        <dbReference type="Proteomes" id="UP000436694"/>
    </source>
</evidence>
<dbReference type="PROSITE" id="PS51340">
    <property type="entry name" value="MOSC"/>
    <property type="match status" value="1"/>
</dbReference>
<dbReference type="SUPFAM" id="SSF50800">
    <property type="entry name" value="PK beta-barrel domain-like"/>
    <property type="match status" value="1"/>
</dbReference>
<evidence type="ECO:0000259" key="1">
    <source>
        <dbReference type="PROSITE" id="PS51340"/>
    </source>
</evidence>
<keyword evidence="3" id="KW-1185">Reference proteome</keyword>
<name>A0A844B024_9RHOB</name>
<dbReference type="GO" id="GO:0030151">
    <property type="term" value="F:molybdenum ion binding"/>
    <property type="evidence" value="ECO:0007669"/>
    <property type="project" value="InterPro"/>
</dbReference>
<dbReference type="InterPro" id="IPR005303">
    <property type="entry name" value="MOCOS_middle"/>
</dbReference>
<dbReference type="AlphaFoldDB" id="A0A844B024"/>
<gene>
    <name evidence="2" type="ORF">GG681_12685</name>
</gene>